<accession>A0ABQ8MCN0</accession>
<proteinExistence type="predicted"/>
<dbReference type="Proteomes" id="UP000830375">
    <property type="component" value="Unassembled WGS sequence"/>
</dbReference>
<evidence type="ECO:0000256" key="5">
    <source>
        <dbReference type="ARBA" id="ARBA00023069"/>
    </source>
</evidence>
<evidence type="ECO:0000313" key="7">
    <source>
        <dbReference type="EMBL" id="KAI2659996.1"/>
    </source>
</evidence>
<keyword evidence="6" id="KW-0966">Cell projection</keyword>
<keyword evidence="3" id="KW-0677">Repeat</keyword>
<name>A0ABQ8MCN0_LABRO</name>
<dbReference type="PANTHER" id="PTHR46437">
    <property type="entry name" value="MORN REPEAT-CONTAINING PROTEIN 5"/>
    <property type="match status" value="1"/>
</dbReference>
<organism evidence="7 8">
    <name type="scientific">Labeo rohita</name>
    <name type="common">Indian major carp</name>
    <name type="synonym">Cyprinus rohita</name>
    <dbReference type="NCBI Taxonomy" id="84645"/>
    <lineage>
        <taxon>Eukaryota</taxon>
        <taxon>Metazoa</taxon>
        <taxon>Chordata</taxon>
        <taxon>Craniata</taxon>
        <taxon>Vertebrata</taxon>
        <taxon>Euteleostomi</taxon>
        <taxon>Actinopterygii</taxon>
        <taxon>Neopterygii</taxon>
        <taxon>Teleostei</taxon>
        <taxon>Ostariophysi</taxon>
        <taxon>Cypriniformes</taxon>
        <taxon>Cyprinidae</taxon>
        <taxon>Labeoninae</taxon>
        <taxon>Labeonini</taxon>
        <taxon>Labeo</taxon>
    </lineage>
</organism>
<evidence type="ECO:0000256" key="4">
    <source>
        <dbReference type="ARBA" id="ARBA00022846"/>
    </source>
</evidence>
<evidence type="ECO:0000256" key="6">
    <source>
        <dbReference type="ARBA" id="ARBA00023273"/>
    </source>
</evidence>
<dbReference type="EMBL" id="JACTAM010000010">
    <property type="protein sequence ID" value="KAI2659996.1"/>
    <property type="molecule type" value="Genomic_DNA"/>
</dbReference>
<evidence type="ECO:0000313" key="8">
    <source>
        <dbReference type="Proteomes" id="UP000830375"/>
    </source>
</evidence>
<reference evidence="7 8" key="1">
    <citation type="submission" date="2022-01" db="EMBL/GenBank/DDBJ databases">
        <title>A high-quality chromosome-level genome assembly of rohu carp, Labeo rohita.</title>
        <authorList>
            <person name="Arick M.A. II"/>
            <person name="Hsu C.-Y."/>
            <person name="Magbanua Z."/>
            <person name="Pechanova O."/>
            <person name="Grover C."/>
            <person name="Miller E."/>
            <person name="Thrash A."/>
            <person name="Ezzel L."/>
            <person name="Alam S."/>
            <person name="Benzie J."/>
            <person name="Hamilton M."/>
            <person name="Karsi A."/>
            <person name="Lawrence M.L."/>
            <person name="Peterson D.G."/>
        </authorList>
    </citation>
    <scope>NUCLEOTIDE SEQUENCE [LARGE SCALE GENOMIC DNA]</scope>
    <source>
        <strain evidence="8">BAU-BD-2019</strain>
        <tissue evidence="7">Blood</tissue>
    </source>
</reference>
<dbReference type="InterPro" id="IPR042814">
    <property type="entry name" value="Morn5"/>
</dbReference>
<dbReference type="PANTHER" id="PTHR46437:SF1">
    <property type="entry name" value="MORN REPEAT-CONTAINING PROTEIN 5"/>
    <property type="match status" value="1"/>
</dbReference>
<evidence type="ECO:0000256" key="3">
    <source>
        <dbReference type="ARBA" id="ARBA00022737"/>
    </source>
</evidence>
<comment type="caution">
    <text evidence="7">The sequence shown here is derived from an EMBL/GenBank/DDBJ whole genome shotgun (WGS) entry which is preliminary data.</text>
</comment>
<dbReference type="Pfam" id="PF02493">
    <property type="entry name" value="MORN"/>
    <property type="match status" value="2"/>
</dbReference>
<dbReference type="SMART" id="SM00698">
    <property type="entry name" value="MORN"/>
    <property type="match status" value="2"/>
</dbReference>
<protein>
    <recommendedName>
        <fullName evidence="2">MORN repeat-containing protein 5</fullName>
    </recommendedName>
</protein>
<gene>
    <name evidence="7" type="ORF">H4Q32_022585</name>
</gene>
<keyword evidence="4" id="KW-0282">Flagellum</keyword>
<evidence type="ECO:0000256" key="1">
    <source>
        <dbReference type="ARBA" id="ARBA00004230"/>
    </source>
</evidence>
<keyword evidence="5" id="KW-0969">Cilium</keyword>
<comment type="subcellular location">
    <subcellularLocation>
        <location evidence="1">Cell projection</location>
        <location evidence="1">Cilium</location>
        <location evidence="1">Flagellum</location>
    </subcellularLocation>
</comment>
<sequence>MEGTGEYTLPTHTRYVGEMKDGMFHGKGVLHFPNGSKYEGTWEKGISIEGKYTFSDGLEYKETDWDYCDAKDRRFYSERCNGLKPAGESQLTDRDPPRAIPGGCYDSVDGFYDASTRVVKDYDGNFLRNAVWYLFSLQIRSFPGLWDYILTTCGWKVRANIRDRDLHKSADLSH</sequence>
<dbReference type="InterPro" id="IPR003409">
    <property type="entry name" value="MORN"/>
</dbReference>
<evidence type="ECO:0000256" key="2">
    <source>
        <dbReference type="ARBA" id="ARBA00016322"/>
    </source>
</evidence>
<keyword evidence="8" id="KW-1185">Reference proteome</keyword>
<dbReference type="Gene3D" id="2.20.110.10">
    <property type="entry name" value="Histone H3 K4-specific methyltransferase SET7/9 N-terminal domain"/>
    <property type="match status" value="1"/>
</dbReference>
<dbReference type="SUPFAM" id="SSF82185">
    <property type="entry name" value="Histone H3 K4-specific methyltransferase SET7/9 N-terminal domain"/>
    <property type="match status" value="1"/>
</dbReference>